<evidence type="ECO:0000256" key="2">
    <source>
        <dbReference type="ARBA" id="ARBA00022842"/>
    </source>
</evidence>
<evidence type="ECO:0000313" key="4">
    <source>
        <dbReference type="EMBL" id="MFC7308928.1"/>
    </source>
</evidence>
<protein>
    <submittedName>
        <fullName evidence="4">Polyprenyl synthetase family protein</fullName>
    </submittedName>
</protein>
<dbReference type="SFLD" id="SFLDG01017">
    <property type="entry name" value="Polyprenyl_Transferase_Like"/>
    <property type="match status" value="1"/>
</dbReference>
<organism evidence="4 5">
    <name type="scientific">Streptomyces monticola</name>
    <dbReference type="NCBI Taxonomy" id="2666263"/>
    <lineage>
        <taxon>Bacteria</taxon>
        <taxon>Bacillati</taxon>
        <taxon>Actinomycetota</taxon>
        <taxon>Actinomycetes</taxon>
        <taxon>Kitasatosporales</taxon>
        <taxon>Streptomycetaceae</taxon>
        <taxon>Streptomyces</taxon>
    </lineage>
</organism>
<dbReference type="InterPro" id="IPR000092">
    <property type="entry name" value="Polyprenyl_synt"/>
</dbReference>
<dbReference type="InterPro" id="IPR008949">
    <property type="entry name" value="Isoprenoid_synthase_dom_sf"/>
</dbReference>
<dbReference type="Proteomes" id="UP001596523">
    <property type="component" value="Unassembled WGS sequence"/>
</dbReference>
<dbReference type="PROSITE" id="PS00444">
    <property type="entry name" value="POLYPRENYL_SYNTHASE_2"/>
    <property type="match status" value="1"/>
</dbReference>
<dbReference type="PANTHER" id="PTHR12001">
    <property type="entry name" value="GERANYLGERANYL PYROPHOSPHATE SYNTHASE"/>
    <property type="match status" value="1"/>
</dbReference>
<comment type="caution">
    <text evidence="4">The sequence shown here is derived from an EMBL/GenBank/DDBJ whole genome shotgun (WGS) entry which is preliminary data.</text>
</comment>
<dbReference type="PANTHER" id="PTHR12001:SF86">
    <property type="entry name" value="GERANYLGERANYL DIPHOSPHATE SYNTHASE"/>
    <property type="match status" value="1"/>
</dbReference>
<dbReference type="Gene3D" id="1.10.600.10">
    <property type="entry name" value="Farnesyl Diphosphate Synthase"/>
    <property type="match status" value="1"/>
</dbReference>
<accession>A0ABW2JU12</accession>
<dbReference type="SFLD" id="SFLDS00005">
    <property type="entry name" value="Isoprenoid_Synthase_Type_I"/>
    <property type="match status" value="1"/>
</dbReference>
<evidence type="ECO:0000256" key="3">
    <source>
        <dbReference type="RuleBase" id="RU004466"/>
    </source>
</evidence>
<dbReference type="EMBL" id="JBHTCF010000018">
    <property type="protein sequence ID" value="MFC7308928.1"/>
    <property type="molecule type" value="Genomic_DNA"/>
</dbReference>
<comment type="similarity">
    <text evidence="3">Belongs to the FPP/GGPP synthase family.</text>
</comment>
<sequence>MTTPALRGWGGRLPREMGRLAGYHLGWLDEHGRPTADQGAVGGKAVRPALAYVSAEAVGGRATDAVGAAVAVELAHNFSLVHDDVIDGDALRRHRSTLWAAFGMPSAVLAGDALHTLALQVLAESPAPGAGRSVGVLADAVLELIEGEAMDTFFEQRRDVSVGEYRSMARGKTGALMGAACELGALSGGAGEVRAEHLGVFGRHLGVAFQITDDLLGLYGDQQVTGKPVGNDITARKKTYPLLAALQSGGDAAARLGELLHQPGRLEETHVKEALHLIEAAGGRRTAQRAAHRELEHAFAALTAADPTPAAVEQLTALAHLMTHRHH</sequence>
<keyword evidence="5" id="KW-1185">Reference proteome</keyword>
<dbReference type="SUPFAM" id="SSF48576">
    <property type="entry name" value="Terpenoid synthases"/>
    <property type="match status" value="1"/>
</dbReference>
<keyword evidence="3" id="KW-0808">Transferase</keyword>
<gene>
    <name evidence="4" type="ORF">ACFQVC_32555</name>
</gene>
<dbReference type="RefSeq" id="WP_381837370.1">
    <property type="nucleotide sequence ID" value="NZ_JBHTCF010000018.1"/>
</dbReference>
<keyword evidence="1" id="KW-0479">Metal-binding</keyword>
<dbReference type="Pfam" id="PF00348">
    <property type="entry name" value="polyprenyl_synt"/>
    <property type="match status" value="1"/>
</dbReference>
<dbReference type="InterPro" id="IPR033749">
    <property type="entry name" value="Polyprenyl_synt_CS"/>
</dbReference>
<keyword evidence="2" id="KW-0460">Magnesium</keyword>
<proteinExistence type="inferred from homology"/>
<dbReference type="CDD" id="cd00685">
    <property type="entry name" value="Trans_IPPS_HT"/>
    <property type="match status" value="1"/>
</dbReference>
<reference evidence="5" key="1">
    <citation type="journal article" date="2019" name="Int. J. Syst. Evol. Microbiol.">
        <title>The Global Catalogue of Microorganisms (GCM) 10K type strain sequencing project: providing services to taxonomists for standard genome sequencing and annotation.</title>
        <authorList>
            <consortium name="The Broad Institute Genomics Platform"/>
            <consortium name="The Broad Institute Genome Sequencing Center for Infectious Disease"/>
            <person name="Wu L."/>
            <person name="Ma J."/>
        </authorList>
    </citation>
    <scope>NUCLEOTIDE SEQUENCE [LARGE SCALE GENOMIC DNA]</scope>
    <source>
        <strain evidence="5">SYNS20</strain>
    </source>
</reference>
<dbReference type="PROSITE" id="PS00723">
    <property type="entry name" value="POLYPRENYL_SYNTHASE_1"/>
    <property type="match status" value="1"/>
</dbReference>
<evidence type="ECO:0000313" key="5">
    <source>
        <dbReference type="Proteomes" id="UP001596523"/>
    </source>
</evidence>
<evidence type="ECO:0000256" key="1">
    <source>
        <dbReference type="ARBA" id="ARBA00022723"/>
    </source>
</evidence>
<name>A0ABW2JU12_9ACTN</name>